<comment type="caution">
    <text evidence="2">The sequence shown here is derived from an EMBL/GenBank/DDBJ whole genome shotgun (WGS) entry which is preliminary data.</text>
</comment>
<gene>
    <name evidence="2" type="ORF">THIOM_002824</name>
</gene>
<dbReference type="InterPro" id="IPR043472">
    <property type="entry name" value="Macro_dom-like"/>
</dbReference>
<dbReference type="Gene3D" id="3.40.220.10">
    <property type="entry name" value="Leucine Aminopeptidase, subunit E, domain 1"/>
    <property type="match status" value="1"/>
</dbReference>
<sequence length="195" mass="21901">MIDYTFKAFITLQIEINNTDIFSVTVDAIVNPANKQASMWFGSHVNELVRKKGGKQIVNDRKEKGEINLGEAVSTHAGNLPYKYVIHAAILDMYDFNPLFLLKIRQRTSDDVLRNATISSLRIADDLKIESVAYSAMGAGIGAMKMEKCANIMLQEMLNFQTAYNNDILKKIIFCVRGKEDYSIATKVLSGLNRK</sequence>
<proteinExistence type="predicted"/>
<reference evidence="2 3" key="1">
    <citation type="submission" date="2016-05" db="EMBL/GenBank/DDBJ databases">
        <title>Single-cell genome of chain-forming Candidatus Thiomargarita nelsonii and comparison to other large sulfur-oxidizing bacteria.</title>
        <authorList>
            <person name="Winkel M."/>
            <person name="Salman V."/>
            <person name="Woyke T."/>
            <person name="Schulz-Vogt H."/>
            <person name="Richter M."/>
            <person name="Flood B."/>
            <person name="Bailey J."/>
            <person name="Amann R."/>
            <person name="Mussmann M."/>
        </authorList>
    </citation>
    <scope>NUCLEOTIDE SEQUENCE [LARGE SCALE GENOMIC DNA]</scope>
    <source>
        <strain evidence="2 3">THI036</strain>
    </source>
</reference>
<dbReference type="PROSITE" id="PS51154">
    <property type="entry name" value="MACRO"/>
    <property type="match status" value="1"/>
</dbReference>
<evidence type="ECO:0000259" key="1">
    <source>
        <dbReference type="PROSITE" id="PS51154"/>
    </source>
</evidence>
<dbReference type="PANTHER" id="PTHR11106">
    <property type="entry name" value="GANGLIOSIDE INDUCED DIFFERENTIATION ASSOCIATED PROTEIN 2-RELATED"/>
    <property type="match status" value="1"/>
</dbReference>
<dbReference type="SUPFAM" id="SSF52949">
    <property type="entry name" value="Macro domain-like"/>
    <property type="match status" value="1"/>
</dbReference>
<dbReference type="InterPro" id="IPR002589">
    <property type="entry name" value="Macro_dom"/>
</dbReference>
<accession>A0A176S0G9</accession>
<dbReference type="SMART" id="SM00506">
    <property type="entry name" value="A1pp"/>
    <property type="match status" value="1"/>
</dbReference>
<dbReference type="Proteomes" id="UP000076962">
    <property type="component" value="Unassembled WGS sequence"/>
</dbReference>
<dbReference type="AlphaFoldDB" id="A0A176S0G9"/>
<dbReference type="EMBL" id="LUTY01001656">
    <property type="protein sequence ID" value="OAD21408.1"/>
    <property type="molecule type" value="Genomic_DNA"/>
</dbReference>
<name>A0A176S0G9_9GAMM</name>
<dbReference type="Pfam" id="PF01661">
    <property type="entry name" value="Macro"/>
    <property type="match status" value="1"/>
</dbReference>
<keyword evidence="2" id="KW-0449">Lipoprotein</keyword>
<evidence type="ECO:0000313" key="3">
    <source>
        <dbReference type="Proteomes" id="UP000076962"/>
    </source>
</evidence>
<protein>
    <submittedName>
        <fullName evidence="2">Lipoprotein LppD</fullName>
    </submittedName>
</protein>
<organism evidence="2 3">
    <name type="scientific">Candidatus Thiomargarita nelsonii</name>
    <dbReference type="NCBI Taxonomy" id="1003181"/>
    <lineage>
        <taxon>Bacteria</taxon>
        <taxon>Pseudomonadati</taxon>
        <taxon>Pseudomonadota</taxon>
        <taxon>Gammaproteobacteria</taxon>
        <taxon>Thiotrichales</taxon>
        <taxon>Thiotrichaceae</taxon>
        <taxon>Thiomargarita</taxon>
    </lineage>
</organism>
<feature type="domain" description="Macro" evidence="1">
    <location>
        <begin position="1"/>
        <end position="193"/>
    </location>
</feature>
<keyword evidence="3" id="KW-1185">Reference proteome</keyword>
<dbReference type="PANTHER" id="PTHR11106:SF111">
    <property type="entry name" value="MACRO DOMAIN-CONTAINING PROTEIN"/>
    <property type="match status" value="1"/>
</dbReference>
<evidence type="ECO:0000313" key="2">
    <source>
        <dbReference type="EMBL" id="OAD21408.1"/>
    </source>
</evidence>